<dbReference type="GO" id="GO:0051537">
    <property type="term" value="F:2 iron, 2 sulfur cluster binding"/>
    <property type="evidence" value="ECO:0007669"/>
    <property type="project" value="TreeGrafter"/>
</dbReference>
<dbReference type="Gene3D" id="2.60.300.12">
    <property type="entry name" value="HesB-like domain"/>
    <property type="match status" value="1"/>
</dbReference>
<protein>
    <recommendedName>
        <fullName evidence="2">Core domain-containing protein</fullName>
    </recommendedName>
</protein>
<dbReference type="AlphaFoldDB" id="A0A0E9NEI7"/>
<dbReference type="Proteomes" id="UP000033140">
    <property type="component" value="Unassembled WGS sequence"/>
</dbReference>
<gene>
    <name evidence="3" type="ORF">G7K_2023-t1</name>
</gene>
<reference evidence="3 4" key="2">
    <citation type="journal article" date="2014" name="J. Gen. Appl. Microbiol.">
        <title>The early diverging ascomycetous budding yeast Saitoella complicata has three histone deacetylases belonging to the Clr6, Hos2, and Rpd3 lineages.</title>
        <authorList>
            <person name="Nishida H."/>
            <person name="Matsumoto T."/>
            <person name="Kondo S."/>
            <person name="Hamamoto M."/>
            <person name="Yoshikawa H."/>
        </authorList>
    </citation>
    <scope>NUCLEOTIDE SEQUENCE [LARGE SCALE GENOMIC DNA]</scope>
    <source>
        <strain evidence="3 4">NRRL Y-17804</strain>
    </source>
</reference>
<dbReference type="PANTHER" id="PTHR43011">
    <property type="entry name" value="IRON-SULFUR CLUSTER ASSEMBLY 2 HOMOLOG, MITOCHONDRIAL"/>
    <property type="match status" value="1"/>
</dbReference>
<dbReference type="InterPro" id="IPR000361">
    <property type="entry name" value="ATAP_core_dom"/>
</dbReference>
<dbReference type="STRING" id="698492.A0A0E9NEI7"/>
<evidence type="ECO:0000313" key="4">
    <source>
        <dbReference type="Proteomes" id="UP000033140"/>
    </source>
</evidence>
<sequence length="234" mass="25734">MYASYPLFTLKAALHCTVRVLPTTTTTTGCCSGLQWTMMMRPSPCCFRSLYRLFSSTVRTSLTREGFAARPLPLPRRVDVSRISRRYLQQHRLVANTGVEITHPKLDDKGLAMSVDILPNAIAQLQHIRTRDANPDLMLRILVESGGCHGFSYNLSLIDPKSDPIDPEEDSIMSKDGVSMVVDEVSLGLISGSKVEYEQELIGSEFKVKDIPGAASECGCGVSFNLDFSKAAKA</sequence>
<proteinExistence type="inferred from homology"/>
<dbReference type="PANTHER" id="PTHR43011:SF1">
    <property type="entry name" value="IRON-SULFUR CLUSTER ASSEMBLY 2 HOMOLOG, MITOCHONDRIAL"/>
    <property type="match status" value="1"/>
</dbReference>
<organism evidence="3 4">
    <name type="scientific">Saitoella complicata (strain BCRC 22490 / CBS 7301 / JCM 7358 / NBRC 10748 / NRRL Y-17804)</name>
    <dbReference type="NCBI Taxonomy" id="698492"/>
    <lineage>
        <taxon>Eukaryota</taxon>
        <taxon>Fungi</taxon>
        <taxon>Dikarya</taxon>
        <taxon>Ascomycota</taxon>
        <taxon>Taphrinomycotina</taxon>
        <taxon>Taphrinomycotina incertae sedis</taxon>
        <taxon>Saitoella</taxon>
    </lineage>
</organism>
<dbReference type="EMBL" id="BACD03000011">
    <property type="protein sequence ID" value="GAO47825.1"/>
    <property type="molecule type" value="Genomic_DNA"/>
</dbReference>
<dbReference type="GO" id="GO:0005506">
    <property type="term" value="F:iron ion binding"/>
    <property type="evidence" value="ECO:0007669"/>
    <property type="project" value="TreeGrafter"/>
</dbReference>
<dbReference type="Pfam" id="PF01521">
    <property type="entry name" value="Fe-S_biosyn"/>
    <property type="match status" value="1"/>
</dbReference>
<dbReference type="InterPro" id="IPR035903">
    <property type="entry name" value="HesB-like_dom_sf"/>
</dbReference>
<name>A0A0E9NEI7_SAICN</name>
<dbReference type="SUPFAM" id="SSF89360">
    <property type="entry name" value="HesB-like domain"/>
    <property type="match status" value="1"/>
</dbReference>
<reference evidence="3 4" key="3">
    <citation type="journal article" date="2015" name="Genome Announc.">
        <title>Draft Genome Sequence of the Archiascomycetous Yeast Saitoella complicata.</title>
        <authorList>
            <person name="Yamauchi K."/>
            <person name="Kondo S."/>
            <person name="Hamamoto M."/>
            <person name="Takahashi Y."/>
            <person name="Ogura Y."/>
            <person name="Hayashi T."/>
            <person name="Nishida H."/>
        </authorList>
    </citation>
    <scope>NUCLEOTIDE SEQUENCE [LARGE SCALE GENOMIC DNA]</scope>
    <source>
        <strain evidence="3 4">NRRL Y-17804</strain>
    </source>
</reference>
<accession>A0A0E9NEI7</accession>
<dbReference type="NCBIfam" id="TIGR00049">
    <property type="entry name" value="iron-sulfur cluster assembly accessory protein"/>
    <property type="match status" value="1"/>
</dbReference>
<feature type="domain" description="Core" evidence="2">
    <location>
        <begin position="113"/>
        <end position="221"/>
    </location>
</feature>
<evidence type="ECO:0000259" key="2">
    <source>
        <dbReference type="Pfam" id="PF01521"/>
    </source>
</evidence>
<dbReference type="InterPro" id="IPR016092">
    <property type="entry name" value="ATAP"/>
</dbReference>
<keyword evidence="4" id="KW-1185">Reference proteome</keyword>
<dbReference type="GO" id="GO:0016226">
    <property type="term" value="P:iron-sulfur cluster assembly"/>
    <property type="evidence" value="ECO:0007669"/>
    <property type="project" value="InterPro"/>
</dbReference>
<evidence type="ECO:0000313" key="3">
    <source>
        <dbReference type="EMBL" id="GAO47825.1"/>
    </source>
</evidence>
<evidence type="ECO:0000256" key="1">
    <source>
        <dbReference type="ARBA" id="ARBA00006718"/>
    </source>
</evidence>
<comment type="similarity">
    <text evidence="1">Belongs to the HesB/IscA family.</text>
</comment>
<dbReference type="GO" id="GO:0005739">
    <property type="term" value="C:mitochondrion"/>
    <property type="evidence" value="ECO:0007669"/>
    <property type="project" value="TreeGrafter"/>
</dbReference>
<dbReference type="GO" id="GO:0051539">
    <property type="term" value="F:4 iron, 4 sulfur cluster binding"/>
    <property type="evidence" value="ECO:0007669"/>
    <property type="project" value="TreeGrafter"/>
</dbReference>
<reference evidence="3 4" key="1">
    <citation type="journal article" date="2011" name="J. Gen. Appl. Microbiol.">
        <title>Draft genome sequencing of the enigmatic yeast Saitoella complicata.</title>
        <authorList>
            <person name="Nishida H."/>
            <person name="Hamamoto M."/>
            <person name="Sugiyama J."/>
        </authorList>
    </citation>
    <scope>NUCLEOTIDE SEQUENCE [LARGE SCALE GENOMIC DNA]</scope>
    <source>
        <strain evidence="3 4">NRRL Y-17804</strain>
    </source>
</reference>
<comment type="caution">
    <text evidence="3">The sequence shown here is derived from an EMBL/GenBank/DDBJ whole genome shotgun (WGS) entry which is preliminary data.</text>
</comment>